<accession>A0ABR1KLL5</accession>
<dbReference type="Proteomes" id="UP001363622">
    <property type="component" value="Unassembled WGS sequence"/>
</dbReference>
<protein>
    <submittedName>
        <fullName evidence="2">Uncharacterized protein</fullName>
    </submittedName>
</protein>
<feature type="region of interest" description="Disordered" evidence="1">
    <location>
        <begin position="112"/>
        <end position="140"/>
    </location>
</feature>
<gene>
    <name evidence="2" type="ORF">IWZ03DRAFT_186674</name>
</gene>
<evidence type="ECO:0000313" key="2">
    <source>
        <dbReference type="EMBL" id="KAK7516303.1"/>
    </source>
</evidence>
<proteinExistence type="predicted"/>
<feature type="compositionally biased region" description="Basic residues" evidence="1">
    <location>
        <begin position="1"/>
        <end position="11"/>
    </location>
</feature>
<sequence>MVALRASRRSRGQTTVTWHGEGGAAGLDISEGGGGGSGSAVDTSSLSFLVIIGSSEVQAICRESGCYEWVVGRGGGARMSVCTSGCVWDRQTTDGRSANRWVHFQSGVGGEGGCGGGGGGGGGGGVGLNSSDRRQTSNQMGGKCCSSMYVRTSCGPVVLLQEWGKQSERAQRPLTARPTSSKVTIRWGDGEAGGHENQAKQGQTRRRRGRRQAAVGYHFVFLSLARGSIRRC</sequence>
<keyword evidence="3" id="KW-1185">Reference proteome</keyword>
<reference evidence="2 3" key="1">
    <citation type="submission" date="2024-04" db="EMBL/GenBank/DDBJ databases">
        <title>Phyllosticta paracitricarpa is synonymous to the EU quarantine fungus P. citricarpa based on phylogenomic analyses.</title>
        <authorList>
            <consortium name="Lawrence Berkeley National Laboratory"/>
            <person name="Van Ingen-Buijs V.A."/>
            <person name="Van Westerhoven A.C."/>
            <person name="Haridas S."/>
            <person name="Skiadas P."/>
            <person name="Martin F."/>
            <person name="Groenewald J.Z."/>
            <person name="Crous P.W."/>
            <person name="Seidl M.F."/>
        </authorList>
    </citation>
    <scope>NUCLEOTIDE SEQUENCE [LARGE SCALE GENOMIC DNA]</scope>
    <source>
        <strain evidence="2 3">CBS 123371</strain>
    </source>
</reference>
<feature type="compositionally biased region" description="Gly residues" evidence="1">
    <location>
        <begin position="20"/>
        <end position="38"/>
    </location>
</feature>
<feature type="region of interest" description="Disordered" evidence="1">
    <location>
        <begin position="169"/>
        <end position="210"/>
    </location>
</feature>
<organism evidence="2 3">
    <name type="scientific">Phyllosticta citriasiana</name>
    <dbReference type="NCBI Taxonomy" id="595635"/>
    <lineage>
        <taxon>Eukaryota</taxon>
        <taxon>Fungi</taxon>
        <taxon>Dikarya</taxon>
        <taxon>Ascomycota</taxon>
        <taxon>Pezizomycotina</taxon>
        <taxon>Dothideomycetes</taxon>
        <taxon>Dothideomycetes incertae sedis</taxon>
        <taxon>Botryosphaeriales</taxon>
        <taxon>Phyllostictaceae</taxon>
        <taxon>Phyllosticta</taxon>
    </lineage>
</organism>
<evidence type="ECO:0000313" key="3">
    <source>
        <dbReference type="Proteomes" id="UP001363622"/>
    </source>
</evidence>
<comment type="caution">
    <text evidence="2">The sequence shown here is derived from an EMBL/GenBank/DDBJ whole genome shotgun (WGS) entry which is preliminary data.</text>
</comment>
<feature type="compositionally biased region" description="Gly residues" evidence="1">
    <location>
        <begin position="112"/>
        <end position="127"/>
    </location>
</feature>
<name>A0ABR1KLL5_9PEZI</name>
<feature type="region of interest" description="Disordered" evidence="1">
    <location>
        <begin position="1"/>
        <end position="38"/>
    </location>
</feature>
<dbReference type="EMBL" id="JBBPHU010000006">
    <property type="protein sequence ID" value="KAK7516303.1"/>
    <property type="molecule type" value="Genomic_DNA"/>
</dbReference>
<feature type="compositionally biased region" description="Basic and acidic residues" evidence="1">
    <location>
        <begin position="188"/>
        <end position="198"/>
    </location>
</feature>
<evidence type="ECO:0000256" key="1">
    <source>
        <dbReference type="SAM" id="MobiDB-lite"/>
    </source>
</evidence>